<dbReference type="Gene3D" id="1.10.579.10">
    <property type="entry name" value="DNA Cyclobutane Dipyrimidine Photolyase, subunit A, domain 3"/>
    <property type="match status" value="1"/>
</dbReference>
<dbReference type="RefSeq" id="WP_092549213.1">
    <property type="nucleotide sequence ID" value="NZ_FNPZ01000001.1"/>
</dbReference>
<dbReference type="STRING" id="381665.SAMN05216554_0856"/>
<keyword evidence="3 6" id="KW-0157">Chromophore</keyword>
<dbReference type="GO" id="GO:0003677">
    <property type="term" value="F:DNA binding"/>
    <property type="evidence" value="ECO:0007669"/>
    <property type="project" value="TreeGrafter"/>
</dbReference>
<comment type="similarity">
    <text evidence="6">Belongs to the DNA photolyase family.</text>
</comment>
<feature type="binding site" evidence="4">
    <location>
        <position position="297"/>
    </location>
    <ligand>
        <name>FAD</name>
        <dbReference type="ChEBI" id="CHEBI:57692"/>
    </ligand>
</feature>
<feature type="site" description="Electron transfer via tryptophanyl radical" evidence="5">
    <location>
        <position position="408"/>
    </location>
</feature>
<dbReference type="Gene3D" id="1.25.40.80">
    <property type="match status" value="1"/>
</dbReference>
<evidence type="ECO:0000256" key="5">
    <source>
        <dbReference type="PIRSR" id="PIRSR602081-2"/>
    </source>
</evidence>
<dbReference type="InterPro" id="IPR014729">
    <property type="entry name" value="Rossmann-like_a/b/a_fold"/>
</dbReference>
<evidence type="ECO:0000256" key="2">
    <source>
        <dbReference type="ARBA" id="ARBA00022827"/>
    </source>
</evidence>
<dbReference type="PROSITE" id="PS00394">
    <property type="entry name" value="DNA_PHOTOLYASES_1_1"/>
    <property type="match status" value="1"/>
</dbReference>
<dbReference type="PANTHER" id="PTHR11455:SF9">
    <property type="entry name" value="CRYPTOCHROME CIRCADIAN CLOCK 5 ISOFORM X1"/>
    <property type="match status" value="1"/>
</dbReference>
<dbReference type="InterPro" id="IPR006050">
    <property type="entry name" value="DNA_photolyase_N"/>
</dbReference>
<feature type="binding site" evidence="4">
    <location>
        <position position="247"/>
    </location>
    <ligand>
        <name>FAD</name>
        <dbReference type="ChEBI" id="CHEBI:57692"/>
    </ligand>
</feature>
<dbReference type="Pfam" id="PF00875">
    <property type="entry name" value="DNA_photolyase"/>
    <property type="match status" value="1"/>
</dbReference>
<comment type="cofactor">
    <cofactor evidence="4">
        <name>FAD</name>
        <dbReference type="ChEBI" id="CHEBI:57692"/>
    </cofactor>
    <text evidence="4">Binds 1 FAD per subunit.</text>
</comment>
<dbReference type="EMBL" id="FNPZ01000001">
    <property type="protein sequence ID" value="SDY60131.1"/>
    <property type="molecule type" value="Genomic_DNA"/>
</dbReference>
<feature type="binding site" evidence="4">
    <location>
        <begin position="259"/>
        <end position="263"/>
    </location>
    <ligand>
        <name>FAD</name>
        <dbReference type="ChEBI" id="CHEBI:57692"/>
    </ligand>
</feature>
<evidence type="ECO:0000256" key="4">
    <source>
        <dbReference type="PIRSR" id="PIRSR602081-1"/>
    </source>
</evidence>
<dbReference type="InterPro" id="IPR036134">
    <property type="entry name" value="Crypto/Photolyase_FAD-like_sf"/>
</dbReference>
<evidence type="ECO:0000313" key="8">
    <source>
        <dbReference type="EMBL" id="SDY60131.1"/>
    </source>
</evidence>
<dbReference type="AlphaFoldDB" id="A0A1H3L6X3"/>
<dbReference type="Proteomes" id="UP000198891">
    <property type="component" value="Unassembled WGS sequence"/>
</dbReference>
<dbReference type="PROSITE" id="PS51645">
    <property type="entry name" value="PHR_CRY_ALPHA_BETA"/>
    <property type="match status" value="1"/>
</dbReference>
<dbReference type="InterPro" id="IPR005101">
    <property type="entry name" value="Cryptochr/Photolyase_FAD-bd"/>
</dbReference>
<dbReference type="Gene3D" id="3.40.50.620">
    <property type="entry name" value="HUPs"/>
    <property type="match status" value="1"/>
</dbReference>
<keyword evidence="8" id="KW-0456">Lyase</keyword>
<keyword evidence="9" id="KW-1185">Reference proteome</keyword>
<dbReference type="GO" id="GO:0009416">
    <property type="term" value="P:response to light stimulus"/>
    <property type="evidence" value="ECO:0007669"/>
    <property type="project" value="TreeGrafter"/>
</dbReference>
<gene>
    <name evidence="8" type="ORF">SAMN05216554_0856</name>
</gene>
<dbReference type="GO" id="GO:0071949">
    <property type="term" value="F:FAD binding"/>
    <property type="evidence" value="ECO:0007669"/>
    <property type="project" value="TreeGrafter"/>
</dbReference>
<proteinExistence type="inferred from homology"/>
<accession>A0A1H3L6X3</accession>
<feature type="domain" description="Photolyase/cryptochrome alpha/beta" evidence="7">
    <location>
        <begin position="5"/>
        <end position="134"/>
    </location>
</feature>
<dbReference type="GO" id="GO:0006950">
    <property type="term" value="P:response to stress"/>
    <property type="evidence" value="ECO:0007669"/>
    <property type="project" value="UniProtKB-ARBA"/>
</dbReference>
<organism evidence="8 9">
    <name type="scientific">Herbiconiux ginsengi</name>
    <dbReference type="NCBI Taxonomy" id="381665"/>
    <lineage>
        <taxon>Bacteria</taxon>
        <taxon>Bacillati</taxon>
        <taxon>Actinomycetota</taxon>
        <taxon>Actinomycetes</taxon>
        <taxon>Micrococcales</taxon>
        <taxon>Microbacteriaceae</taxon>
        <taxon>Herbiconiux</taxon>
    </lineage>
</organism>
<evidence type="ECO:0000256" key="6">
    <source>
        <dbReference type="RuleBase" id="RU004182"/>
    </source>
</evidence>
<dbReference type="PROSITE" id="PS00691">
    <property type="entry name" value="DNA_PHOTOLYASES_1_2"/>
    <property type="match status" value="1"/>
</dbReference>
<dbReference type="GO" id="GO:0006139">
    <property type="term" value="P:nucleobase-containing compound metabolic process"/>
    <property type="evidence" value="ECO:0007669"/>
    <property type="project" value="UniProtKB-ARBA"/>
</dbReference>
<evidence type="ECO:0000259" key="7">
    <source>
        <dbReference type="PROSITE" id="PS51645"/>
    </source>
</evidence>
<name>A0A1H3L6X3_9MICO</name>
<evidence type="ECO:0000256" key="1">
    <source>
        <dbReference type="ARBA" id="ARBA00022630"/>
    </source>
</evidence>
<sequence length="475" mass="52830">MSTDGTTIVWFRGDLRVRDNPALHAAAARGDAIVCLYVLDDESAGIRPLGAASRWWLHGSLTALAGELRELGLPLTLRRGPAEAVVRAVVGETEATAVLWNRRYGEAERAVDAALKSSLRDDGLMVESFQASVLFEPWTVLTGQGGYYRVFTPFWRSVTSGPPPRHPVPAPAVSVARGGVATGAVTEADADAPPLRHRRVDSDDLDSWALHPTRPDWAAGLRERWEPGSAGAHERLRSFLRSGLGRYVDEQDLPAEDGTSGLSPHLRFGEISPFEVWHAVEQHRARVPGDASGASAFLRQLVWREFAYHLLFHLPSITTENMRPEFDRFPWEEPDAAELERWQQGRTGIPLVDAGMRELWQTGVMHNRVRMVAASFLVKNLRVDWRVGEAWFWDTLVDADPASNALNWQWVAGSGPDAAPYFRVFNPELQARKFDEHGSYIARYVPEAGTDAYPEPMVDLAESRRAALDAYATIR</sequence>
<feature type="site" description="Electron transfer via tryptophanyl radical" evidence="5">
    <location>
        <position position="385"/>
    </location>
</feature>
<protein>
    <submittedName>
        <fullName evidence="8">Deoxyribodipyrimidine photo-lyase type I</fullName>
    </submittedName>
</protein>
<dbReference type="SUPFAM" id="SSF48173">
    <property type="entry name" value="Cryptochrome/photolyase FAD-binding domain"/>
    <property type="match status" value="1"/>
</dbReference>
<keyword evidence="1 4" id="KW-0285">Flavoprotein</keyword>
<dbReference type="InterPro" id="IPR036155">
    <property type="entry name" value="Crypto/Photolyase_N_sf"/>
</dbReference>
<dbReference type="InterPro" id="IPR002081">
    <property type="entry name" value="Cryptochrome/DNA_photolyase_1"/>
</dbReference>
<dbReference type="GO" id="GO:0003904">
    <property type="term" value="F:deoxyribodipyrimidine photo-lyase activity"/>
    <property type="evidence" value="ECO:0007669"/>
    <property type="project" value="TreeGrafter"/>
</dbReference>
<evidence type="ECO:0000256" key="3">
    <source>
        <dbReference type="ARBA" id="ARBA00022991"/>
    </source>
</evidence>
<dbReference type="PRINTS" id="PR00147">
    <property type="entry name" value="DNAPHOTLYASE"/>
</dbReference>
<feature type="site" description="Electron transfer via tryptophanyl radical" evidence="5">
    <location>
        <position position="331"/>
    </location>
</feature>
<evidence type="ECO:0000313" key="9">
    <source>
        <dbReference type="Proteomes" id="UP000198891"/>
    </source>
</evidence>
<dbReference type="PANTHER" id="PTHR11455">
    <property type="entry name" value="CRYPTOCHROME"/>
    <property type="match status" value="1"/>
</dbReference>
<reference evidence="8 9" key="1">
    <citation type="submission" date="2016-10" db="EMBL/GenBank/DDBJ databases">
        <authorList>
            <person name="de Groot N.N."/>
        </authorList>
    </citation>
    <scope>NUCLEOTIDE SEQUENCE [LARGE SCALE GENOMIC DNA]</scope>
    <source>
        <strain evidence="8 9">CGMCC 4.3491</strain>
    </source>
</reference>
<dbReference type="Pfam" id="PF03441">
    <property type="entry name" value="FAD_binding_7"/>
    <property type="match status" value="1"/>
</dbReference>
<keyword evidence="2 4" id="KW-0274">FAD</keyword>
<dbReference type="InterPro" id="IPR018394">
    <property type="entry name" value="DNA_photolyase_1_CS_C"/>
</dbReference>
<dbReference type="OrthoDB" id="9772484at2"/>
<dbReference type="SUPFAM" id="SSF52425">
    <property type="entry name" value="Cryptochrome/photolyase, N-terminal domain"/>
    <property type="match status" value="1"/>
</dbReference>
<feature type="binding site" evidence="4">
    <location>
        <begin position="398"/>
        <end position="400"/>
    </location>
    <ligand>
        <name>FAD</name>
        <dbReference type="ChEBI" id="CHEBI:57692"/>
    </ligand>
</feature>